<reference evidence="3 4" key="1">
    <citation type="submission" date="2024-01" db="EMBL/GenBank/DDBJ databases">
        <title>The complete chloroplast genome sequence of Lithospermum erythrorhizon: insights into the phylogenetic relationship among Boraginaceae species and the maternal lineages of purple gromwells.</title>
        <authorList>
            <person name="Okada T."/>
            <person name="Watanabe K."/>
        </authorList>
    </citation>
    <scope>NUCLEOTIDE SEQUENCE [LARGE SCALE GENOMIC DNA]</scope>
</reference>
<dbReference type="PANTHER" id="PTHR33122">
    <property type="entry name" value="LIPID BINDING PROTEIN-RELATED"/>
    <property type="match status" value="1"/>
</dbReference>
<keyword evidence="4" id="KW-1185">Reference proteome</keyword>
<name>A0AAV3R8U1_LITER</name>
<keyword evidence="1" id="KW-0732">Signal</keyword>
<dbReference type="CDD" id="cd00010">
    <property type="entry name" value="AAI_LTSS"/>
    <property type="match status" value="1"/>
</dbReference>
<dbReference type="InterPro" id="IPR036312">
    <property type="entry name" value="Bifun_inhib/LTP/seed_sf"/>
</dbReference>
<feature type="domain" description="Bifunctional inhibitor/plant lipid transfer protein/seed storage helical" evidence="2">
    <location>
        <begin position="16"/>
        <end position="105"/>
    </location>
</feature>
<dbReference type="PANTHER" id="PTHR33122:SF33">
    <property type="entry name" value="BIFUNCTIONAL INHIBITOR_LIPID-TRANSFER PROTEIN_SEED STORAGE 2S ALBUMIN SUPERFAMILY PROTEIN"/>
    <property type="match status" value="1"/>
</dbReference>
<evidence type="ECO:0000313" key="4">
    <source>
        <dbReference type="Proteomes" id="UP001454036"/>
    </source>
</evidence>
<feature type="signal peptide" evidence="1">
    <location>
        <begin position="1"/>
        <end position="30"/>
    </location>
</feature>
<dbReference type="EMBL" id="BAABME010025225">
    <property type="protein sequence ID" value="GAA0171751.1"/>
    <property type="molecule type" value="Genomic_DNA"/>
</dbReference>
<dbReference type="GO" id="GO:0005504">
    <property type="term" value="F:fatty acid binding"/>
    <property type="evidence" value="ECO:0007669"/>
    <property type="project" value="InterPro"/>
</dbReference>
<organism evidence="3 4">
    <name type="scientific">Lithospermum erythrorhizon</name>
    <name type="common">Purple gromwell</name>
    <name type="synonym">Lithospermum officinale var. erythrorhizon</name>
    <dbReference type="NCBI Taxonomy" id="34254"/>
    <lineage>
        <taxon>Eukaryota</taxon>
        <taxon>Viridiplantae</taxon>
        <taxon>Streptophyta</taxon>
        <taxon>Embryophyta</taxon>
        <taxon>Tracheophyta</taxon>
        <taxon>Spermatophyta</taxon>
        <taxon>Magnoliopsida</taxon>
        <taxon>eudicotyledons</taxon>
        <taxon>Gunneridae</taxon>
        <taxon>Pentapetalae</taxon>
        <taxon>asterids</taxon>
        <taxon>lamiids</taxon>
        <taxon>Boraginales</taxon>
        <taxon>Boraginaceae</taxon>
        <taxon>Boraginoideae</taxon>
        <taxon>Lithospermeae</taxon>
        <taxon>Lithospermum</taxon>
    </lineage>
</organism>
<dbReference type="Gene3D" id="1.10.110.10">
    <property type="entry name" value="Plant lipid-transfer and hydrophobic proteins"/>
    <property type="match status" value="1"/>
</dbReference>
<dbReference type="Pfam" id="PF14368">
    <property type="entry name" value="LTP_2"/>
    <property type="match status" value="1"/>
</dbReference>
<dbReference type="AlphaFoldDB" id="A0AAV3R8U1"/>
<feature type="chain" id="PRO_5043405324" description="Bifunctional inhibitor/plant lipid transfer protein/seed storage helical domain-containing protein" evidence="1">
    <location>
        <begin position="31"/>
        <end position="141"/>
    </location>
</feature>
<dbReference type="GO" id="GO:0009627">
    <property type="term" value="P:systemic acquired resistance"/>
    <property type="evidence" value="ECO:0007669"/>
    <property type="project" value="InterPro"/>
</dbReference>
<evidence type="ECO:0000313" key="3">
    <source>
        <dbReference type="EMBL" id="GAA0171751.1"/>
    </source>
</evidence>
<evidence type="ECO:0000259" key="2">
    <source>
        <dbReference type="Pfam" id="PF14368"/>
    </source>
</evidence>
<dbReference type="SUPFAM" id="SSF47699">
    <property type="entry name" value="Bifunctional inhibitor/lipid-transfer protein/seed storage 2S albumin"/>
    <property type="match status" value="1"/>
</dbReference>
<evidence type="ECO:0000256" key="1">
    <source>
        <dbReference type="SAM" id="SignalP"/>
    </source>
</evidence>
<dbReference type="InterPro" id="IPR016140">
    <property type="entry name" value="Bifunc_inhib/LTP/seed_store"/>
</dbReference>
<accession>A0AAV3R8U1</accession>
<gene>
    <name evidence="3" type="ORF">LIER_41214</name>
</gene>
<protein>
    <recommendedName>
        <fullName evidence="2">Bifunctional inhibitor/plant lipid transfer protein/seed storage helical domain-containing protein</fullName>
    </recommendedName>
</protein>
<dbReference type="Proteomes" id="UP001454036">
    <property type="component" value="Unassembled WGS sequence"/>
</dbReference>
<sequence length="141" mass="15070">MKLFLPNARAITLMLVLVVMTSSLVHEGNAQGRACGSTFFSALVQMIPCRDAVAPFSTAPPSIACCAAIRALGQPCLCILVNGPPIAGVDRGMAMQLPQRCAANFEPCLPVEADVPHVTAGVAECRKERLYEEKRLVGCKW</sequence>
<comment type="caution">
    <text evidence="3">The sequence shown here is derived from an EMBL/GenBank/DDBJ whole genome shotgun (WGS) entry which is preliminary data.</text>
</comment>
<proteinExistence type="predicted"/>
<dbReference type="InterPro" id="IPR039265">
    <property type="entry name" value="DIR1-like"/>
</dbReference>